<keyword evidence="5 10" id="KW-0472">Membrane</keyword>
<keyword evidence="10" id="KW-0479">Metal-binding</keyword>
<keyword evidence="2 10" id="KW-1003">Cell membrane</keyword>
<comment type="subcellular location">
    <subcellularLocation>
        <location evidence="1 10">Cell membrane</location>
        <topology evidence="1 10">Multi-pass membrane protein</topology>
    </subcellularLocation>
</comment>
<dbReference type="GO" id="GO:0005886">
    <property type="term" value="C:plasma membrane"/>
    <property type="evidence" value="ECO:0007669"/>
    <property type="project" value="UniProtKB-SubCell"/>
</dbReference>
<dbReference type="EMBL" id="VLJV01000001">
    <property type="protein sequence ID" value="TWH19106.1"/>
    <property type="molecule type" value="Genomic_DNA"/>
</dbReference>
<gene>
    <name evidence="10" type="primary">fluC</name>
    <name evidence="10" type="synonym">crcB</name>
    <name evidence="11" type="ORF">JD82_00928</name>
</gene>
<dbReference type="RefSeq" id="WP_342779964.1">
    <property type="nucleotide sequence ID" value="NZ_JOIJ01000009.1"/>
</dbReference>
<evidence type="ECO:0000256" key="1">
    <source>
        <dbReference type="ARBA" id="ARBA00004651"/>
    </source>
</evidence>
<evidence type="ECO:0000256" key="9">
    <source>
        <dbReference type="ARBA" id="ARBA00049940"/>
    </source>
</evidence>
<dbReference type="InterPro" id="IPR003691">
    <property type="entry name" value="FluC"/>
</dbReference>
<comment type="catalytic activity">
    <reaction evidence="8">
        <text>fluoride(in) = fluoride(out)</text>
        <dbReference type="Rhea" id="RHEA:76159"/>
        <dbReference type="ChEBI" id="CHEBI:17051"/>
    </reaction>
    <physiologicalReaction direction="left-to-right" evidence="8">
        <dbReference type="Rhea" id="RHEA:76160"/>
    </physiologicalReaction>
</comment>
<dbReference type="PANTHER" id="PTHR28259:SF1">
    <property type="entry name" value="FLUORIDE EXPORT PROTEIN 1-RELATED"/>
    <property type="match status" value="1"/>
</dbReference>
<keyword evidence="10" id="KW-0406">Ion transport</keyword>
<dbReference type="GO" id="GO:0062054">
    <property type="term" value="F:fluoride channel activity"/>
    <property type="evidence" value="ECO:0007669"/>
    <property type="project" value="UniProtKB-UniRule"/>
</dbReference>
<evidence type="ECO:0000256" key="10">
    <source>
        <dbReference type="HAMAP-Rule" id="MF_00454"/>
    </source>
</evidence>
<dbReference type="NCBIfam" id="TIGR00494">
    <property type="entry name" value="crcB"/>
    <property type="match status" value="1"/>
</dbReference>
<comment type="caution">
    <text evidence="11">The sequence shown here is derived from an EMBL/GenBank/DDBJ whole genome shotgun (WGS) entry which is preliminary data.</text>
</comment>
<keyword evidence="10" id="KW-0915">Sodium</keyword>
<dbReference type="AlphaFoldDB" id="A0A660C6Y5"/>
<feature type="transmembrane region" description="Helical" evidence="10">
    <location>
        <begin position="100"/>
        <end position="125"/>
    </location>
</feature>
<feature type="transmembrane region" description="Helical" evidence="10">
    <location>
        <begin position="63"/>
        <end position="88"/>
    </location>
</feature>
<keyword evidence="3 10" id="KW-0812">Transmembrane</keyword>
<comment type="function">
    <text evidence="9 10">Fluoride-specific ion channel. Important for reducing fluoride concentration in the cell, thus reducing its toxicity.</text>
</comment>
<evidence type="ECO:0000256" key="6">
    <source>
        <dbReference type="ARBA" id="ARBA00023303"/>
    </source>
</evidence>
<evidence type="ECO:0000256" key="8">
    <source>
        <dbReference type="ARBA" id="ARBA00035585"/>
    </source>
</evidence>
<evidence type="ECO:0000313" key="11">
    <source>
        <dbReference type="EMBL" id="TWH19106.1"/>
    </source>
</evidence>
<dbReference type="PANTHER" id="PTHR28259">
    <property type="entry name" value="FLUORIDE EXPORT PROTEIN 1-RELATED"/>
    <property type="match status" value="1"/>
</dbReference>
<feature type="transmembrane region" description="Helical" evidence="10">
    <location>
        <begin position="33"/>
        <end position="57"/>
    </location>
</feature>
<evidence type="ECO:0000256" key="4">
    <source>
        <dbReference type="ARBA" id="ARBA00022989"/>
    </source>
</evidence>
<feature type="binding site" evidence="10">
    <location>
        <position position="78"/>
    </location>
    <ligand>
        <name>Na(+)</name>
        <dbReference type="ChEBI" id="CHEBI:29101"/>
        <note>structural</note>
    </ligand>
</feature>
<dbReference type="HAMAP" id="MF_00454">
    <property type="entry name" value="FluC"/>
    <property type="match status" value="1"/>
</dbReference>
<keyword evidence="4 10" id="KW-1133">Transmembrane helix</keyword>
<comment type="similarity">
    <text evidence="7 10">Belongs to the fluoride channel Fluc/FEX (TC 1.A.43) family.</text>
</comment>
<protein>
    <recommendedName>
        <fullName evidence="10">Fluoride-specific ion channel FluC</fullName>
    </recommendedName>
</protein>
<feature type="transmembrane region" description="Helical" evidence="10">
    <location>
        <begin position="6"/>
        <end position="21"/>
    </location>
</feature>
<keyword evidence="6 10" id="KW-0407">Ion channel</keyword>
<evidence type="ECO:0000313" key="12">
    <source>
        <dbReference type="Proteomes" id="UP000317303"/>
    </source>
</evidence>
<evidence type="ECO:0000256" key="7">
    <source>
        <dbReference type="ARBA" id="ARBA00035120"/>
    </source>
</evidence>
<accession>A0A660C6Y5</accession>
<dbReference type="GO" id="GO:0140114">
    <property type="term" value="P:cellular detoxification of fluoride"/>
    <property type="evidence" value="ECO:0007669"/>
    <property type="project" value="UniProtKB-UniRule"/>
</dbReference>
<sequence length="126" mass="12831">MLTTAMVMLGGAGGAVLRYLIDLRVHRGRTSAFPWGTFTVNVLGSALLGLVTAWVLARGGAGGAVFALAGVGLCGSLTTFSTFGYDTVRLLEQRRHGHAVANVVVTIVAGFAAAIAGLLTGTALWG</sequence>
<name>A0A660C6Y5_9PSEU</name>
<evidence type="ECO:0000256" key="3">
    <source>
        <dbReference type="ARBA" id="ARBA00022692"/>
    </source>
</evidence>
<dbReference type="GO" id="GO:0046872">
    <property type="term" value="F:metal ion binding"/>
    <property type="evidence" value="ECO:0007669"/>
    <property type="project" value="UniProtKB-KW"/>
</dbReference>
<comment type="activity regulation">
    <text evidence="10">Na(+) is not transported, but it plays an essential structural role and its presence is essential for fluoride channel function.</text>
</comment>
<reference evidence="11 12" key="1">
    <citation type="submission" date="2019-07" db="EMBL/GenBank/DDBJ databases">
        <title>R&amp;d 2014.</title>
        <authorList>
            <person name="Klenk H.-P."/>
        </authorList>
    </citation>
    <scope>NUCLEOTIDE SEQUENCE [LARGE SCALE GENOMIC DNA]</scope>
    <source>
        <strain evidence="11 12">DSM 43194</strain>
    </source>
</reference>
<dbReference type="Pfam" id="PF02537">
    <property type="entry name" value="CRCB"/>
    <property type="match status" value="1"/>
</dbReference>
<evidence type="ECO:0000256" key="5">
    <source>
        <dbReference type="ARBA" id="ARBA00023136"/>
    </source>
</evidence>
<proteinExistence type="inferred from homology"/>
<keyword evidence="10" id="KW-0813">Transport</keyword>
<feature type="binding site" evidence="10">
    <location>
        <position position="75"/>
    </location>
    <ligand>
        <name>Na(+)</name>
        <dbReference type="ChEBI" id="CHEBI:29101"/>
        <note>structural</note>
    </ligand>
</feature>
<keyword evidence="12" id="KW-1185">Reference proteome</keyword>
<organism evidence="11 12">
    <name type="scientific">Prauserella rugosa</name>
    <dbReference type="NCBI Taxonomy" id="43354"/>
    <lineage>
        <taxon>Bacteria</taxon>
        <taxon>Bacillati</taxon>
        <taxon>Actinomycetota</taxon>
        <taxon>Actinomycetes</taxon>
        <taxon>Pseudonocardiales</taxon>
        <taxon>Pseudonocardiaceae</taxon>
        <taxon>Prauserella</taxon>
    </lineage>
</organism>
<evidence type="ECO:0000256" key="2">
    <source>
        <dbReference type="ARBA" id="ARBA00022475"/>
    </source>
</evidence>
<dbReference type="Proteomes" id="UP000317303">
    <property type="component" value="Unassembled WGS sequence"/>
</dbReference>